<dbReference type="Proteomes" id="UP000321944">
    <property type="component" value="Chromosome"/>
</dbReference>
<accession>A0A510KSI1</accession>
<protein>
    <recommendedName>
        <fullName evidence="3">Lipoprotein</fullName>
    </recommendedName>
</protein>
<gene>
    <name evidence="1" type="ORF">JMUB3936_0507</name>
</gene>
<organism evidence="1 2">
    <name type="scientific">Leptotrichia wadei</name>
    <dbReference type="NCBI Taxonomy" id="157687"/>
    <lineage>
        <taxon>Bacteria</taxon>
        <taxon>Fusobacteriati</taxon>
        <taxon>Fusobacteriota</taxon>
        <taxon>Fusobacteriia</taxon>
        <taxon>Fusobacteriales</taxon>
        <taxon>Leptotrichiaceae</taxon>
        <taxon>Leptotrichia</taxon>
    </lineage>
</organism>
<proteinExistence type="predicted"/>
<name>A0A510KSI1_9FUSO</name>
<dbReference type="AlphaFoldDB" id="A0A510KSI1"/>
<dbReference type="EMBL" id="AP019841">
    <property type="protein sequence ID" value="BBM54227.1"/>
    <property type="molecule type" value="Genomic_DNA"/>
</dbReference>
<evidence type="ECO:0000313" key="2">
    <source>
        <dbReference type="Proteomes" id="UP000321944"/>
    </source>
</evidence>
<reference evidence="1 2" key="1">
    <citation type="submission" date="2019-07" db="EMBL/GenBank/DDBJ databases">
        <title>Complete Genome Sequence of Leptotrichia wadei Strain JMUB3936.</title>
        <authorList>
            <person name="Watanabe S."/>
            <person name="Cui L."/>
        </authorList>
    </citation>
    <scope>NUCLEOTIDE SEQUENCE [LARGE SCALE GENOMIC DNA]</scope>
    <source>
        <strain evidence="1 2">JMUB3936</strain>
    </source>
</reference>
<dbReference type="PROSITE" id="PS51257">
    <property type="entry name" value="PROKAR_LIPOPROTEIN"/>
    <property type="match status" value="1"/>
</dbReference>
<sequence>MKKLFIIIALLAGLQSCMEVQRLDGWKPEGELHDEWIEKGYPDRPVTCVTNKVGARWCRWGTN</sequence>
<evidence type="ECO:0008006" key="3">
    <source>
        <dbReference type="Google" id="ProtNLM"/>
    </source>
</evidence>
<evidence type="ECO:0000313" key="1">
    <source>
        <dbReference type="EMBL" id="BBM54227.1"/>
    </source>
</evidence>